<dbReference type="Gene3D" id="1.25.10.10">
    <property type="entry name" value="Leucine-rich Repeat Variant"/>
    <property type="match status" value="1"/>
</dbReference>
<sequence>MSSLRRIFSSKKSPTELVHTCADCYKVISKIVYDDPHGYQQSSKYQKFANVQSVEELGRLFQQIKAILYGEGEVEPKKTDVQEAAKEANNTNLLQTIVQYLEHLDFEARKDAAQIYNNMLKLTIGGKLPMVEYVHENKDILYMLMSFYERTEIALLCGSMLRESLKHELLAKDMLNNTEQLYKIFNYVDLSHFEVASDAFATFKEILSRHKPLISEFLDHNFDSFFLRYTKLLKSDNYVTKRQSLRLLGEILLDRSNFNIMKRYINKKDNLKLMMNLLLDKRKNIQIEAFHVFKVFVANPNKDPEVVEILYNNKVKIVKFLKTFHEDKTEDEQFIEEKALLISKINNISDPHGPPQTADNTPSHEDEDLI</sequence>
<dbReference type="GO" id="GO:0035556">
    <property type="term" value="P:intracellular signal transduction"/>
    <property type="evidence" value="ECO:0007669"/>
    <property type="project" value="TreeGrafter"/>
</dbReference>
<dbReference type="Proteomes" id="UP001431209">
    <property type="component" value="Unassembled WGS sequence"/>
</dbReference>
<gene>
    <name evidence="3" type="ORF">AKO1_010717</name>
</gene>
<dbReference type="EMBL" id="JAOPGA020000476">
    <property type="protein sequence ID" value="KAL0478867.1"/>
    <property type="molecule type" value="Genomic_DNA"/>
</dbReference>
<dbReference type="InterPro" id="IPR013878">
    <property type="entry name" value="Mo25"/>
</dbReference>
<organism evidence="3 4">
    <name type="scientific">Acrasis kona</name>
    <dbReference type="NCBI Taxonomy" id="1008807"/>
    <lineage>
        <taxon>Eukaryota</taxon>
        <taxon>Discoba</taxon>
        <taxon>Heterolobosea</taxon>
        <taxon>Tetramitia</taxon>
        <taxon>Eutetramitia</taxon>
        <taxon>Acrasidae</taxon>
        <taxon>Acrasis</taxon>
    </lineage>
</organism>
<dbReference type="InterPro" id="IPR011989">
    <property type="entry name" value="ARM-like"/>
</dbReference>
<evidence type="ECO:0000313" key="3">
    <source>
        <dbReference type="EMBL" id="KAL0478867.1"/>
    </source>
</evidence>
<proteinExistence type="inferred from homology"/>
<dbReference type="SUPFAM" id="SSF48371">
    <property type="entry name" value="ARM repeat"/>
    <property type="match status" value="1"/>
</dbReference>
<dbReference type="GO" id="GO:0043539">
    <property type="term" value="F:protein serine/threonine kinase activator activity"/>
    <property type="evidence" value="ECO:0007669"/>
    <property type="project" value="TreeGrafter"/>
</dbReference>
<dbReference type="InterPro" id="IPR016024">
    <property type="entry name" value="ARM-type_fold"/>
</dbReference>
<dbReference type="PANTHER" id="PTHR10182">
    <property type="entry name" value="CALCIUM-BINDING PROTEIN 39-RELATED"/>
    <property type="match status" value="1"/>
</dbReference>
<dbReference type="Pfam" id="PF08569">
    <property type="entry name" value="Mo25"/>
    <property type="match status" value="1"/>
</dbReference>
<feature type="region of interest" description="Disordered" evidence="2">
    <location>
        <begin position="346"/>
        <end position="370"/>
    </location>
</feature>
<protein>
    <submittedName>
        <fullName evidence="3">Calcium binding protein</fullName>
    </submittedName>
</protein>
<dbReference type="PANTHER" id="PTHR10182:SF3">
    <property type="entry name" value="PROTEIN MO25"/>
    <property type="match status" value="1"/>
</dbReference>
<name>A0AAW2YRT5_9EUKA</name>
<reference evidence="3 4" key="1">
    <citation type="submission" date="2024-03" db="EMBL/GenBank/DDBJ databases">
        <title>The Acrasis kona genome and developmental transcriptomes reveal deep origins of eukaryotic multicellular pathways.</title>
        <authorList>
            <person name="Sheikh S."/>
            <person name="Fu C.-J."/>
            <person name="Brown M.W."/>
            <person name="Baldauf S.L."/>
        </authorList>
    </citation>
    <scope>NUCLEOTIDE SEQUENCE [LARGE SCALE GENOMIC DNA]</scope>
    <source>
        <strain evidence="3 4">ATCC MYA-3509</strain>
    </source>
</reference>
<evidence type="ECO:0000256" key="1">
    <source>
        <dbReference type="ARBA" id="ARBA00011012"/>
    </source>
</evidence>
<accession>A0AAW2YRT5</accession>
<dbReference type="AlphaFoldDB" id="A0AAW2YRT5"/>
<comment type="caution">
    <text evidence="3">The sequence shown here is derived from an EMBL/GenBank/DDBJ whole genome shotgun (WGS) entry which is preliminary data.</text>
</comment>
<comment type="similarity">
    <text evidence="1">Belongs to the Mo25 family.</text>
</comment>
<keyword evidence="4" id="KW-1185">Reference proteome</keyword>
<evidence type="ECO:0000313" key="4">
    <source>
        <dbReference type="Proteomes" id="UP001431209"/>
    </source>
</evidence>
<evidence type="ECO:0000256" key="2">
    <source>
        <dbReference type="SAM" id="MobiDB-lite"/>
    </source>
</evidence>